<proteinExistence type="predicted"/>
<sequence length="75" mass="8630">MVDPNAESEEDPGAKGFVKMIVDLGCPRVLLLEEMVEETKKDGSLWKVKEALQRDHWQNFLEIMQGLADEEREAR</sequence>
<evidence type="ECO:0000313" key="1">
    <source>
        <dbReference type="EMBL" id="KAJ1107944.1"/>
    </source>
</evidence>
<evidence type="ECO:0000313" key="2">
    <source>
        <dbReference type="Proteomes" id="UP001066276"/>
    </source>
</evidence>
<comment type="caution">
    <text evidence="1">The sequence shown here is derived from an EMBL/GenBank/DDBJ whole genome shotgun (WGS) entry which is preliminary data.</text>
</comment>
<protein>
    <submittedName>
        <fullName evidence="1">Uncharacterized protein</fullName>
    </submittedName>
</protein>
<keyword evidence="2" id="KW-1185">Reference proteome</keyword>
<reference evidence="1" key="1">
    <citation type="journal article" date="2022" name="bioRxiv">
        <title>Sequencing and chromosome-scale assembly of the giantPleurodeles waltlgenome.</title>
        <authorList>
            <person name="Brown T."/>
            <person name="Elewa A."/>
            <person name="Iarovenko S."/>
            <person name="Subramanian E."/>
            <person name="Araus A.J."/>
            <person name="Petzold A."/>
            <person name="Susuki M."/>
            <person name="Suzuki K.-i.T."/>
            <person name="Hayashi T."/>
            <person name="Toyoda A."/>
            <person name="Oliveira C."/>
            <person name="Osipova E."/>
            <person name="Leigh N.D."/>
            <person name="Simon A."/>
            <person name="Yun M.H."/>
        </authorList>
    </citation>
    <scope>NUCLEOTIDE SEQUENCE</scope>
    <source>
        <strain evidence="1">20211129_DDA</strain>
        <tissue evidence="1">Liver</tissue>
    </source>
</reference>
<name>A0AAV7MZV1_PLEWA</name>
<gene>
    <name evidence="1" type="ORF">NDU88_005330</name>
</gene>
<organism evidence="1 2">
    <name type="scientific">Pleurodeles waltl</name>
    <name type="common">Iberian ribbed newt</name>
    <dbReference type="NCBI Taxonomy" id="8319"/>
    <lineage>
        <taxon>Eukaryota</taxon>
        <taxon>Metazoa</taxon>
        <taxon>Chordata</taxon>
        <taxon>Craniata</taxon>
        <taxon>Vertebrata</taxon>
        <taxon>Euteleostomi</taxon>
        <taxon>Amphibia</taxon>
        <taxon>Batrachia</taxon>
        <taxon>Caudata</taxon>
        <taxon>Salamandroidea</taxon>
        <taxon>Salamandridae</taxon>
        <taxon>Pleurodelinae</taxon>
        <taxon>Pleurodeles</taxon>
    </lineage>
</organism>
<dbReference type="AlphaFoldDB" id="A0AAV7MZV1"/>
<dbReference type="EMBL" id="JANPWB010000013">
    <property type="protein sequence ID" value="KAJ1107944.1"/>
    <property type="molecule type" value="Genomic_DNA"/>
</dbReference>
<accession>A0AAV7MZV1</accession>
<dbReference type="Proteomes" id="UP001066276">
    <property type="component" value="Chromosome 9"/>
</dbReference>